<protein>
    <submittedName>
        <fullName evidence="2">NAD(P)-binding domain-containing protein</fullName>
    </submittedName>
</protein>
<evidence type="ECO:0000313" key="2">
    <source>
        <dbReference type="EMBL" id="GAA1951056.1"/>
    </source>
</evidence>
<dbReference type="Proteomes" id="UP001500571">
    <property type="component" value="Unassembled WGS sequence"/>
</dbReference>
<organism evidence="2 3">
    <name type="scientific">Nocardioides panacihumi</name>
    <dbReference type="NCBI Taxonomy" id="400774"/>
    <lineage>
        <taxon>Bacteria</taxon>
        <taxon>Bacillati</taxon>
        <taxon>Actinomycetota</taxon>
        <taxon>Actinomycetes</taxon>
        <taxon>Propionibacteriales</taxon>
        <taxon>Nocardioidaceae</taxon>
        <taxon>Nocardioides</taxon>
    </lineage>
</organism>
<dbReference type="PANTHER" id="PTHR43539:SF78">
    <property type="entry name" value="FLAVIN-CONTAINING MONOOXYGENASE"/>
    <property type="match status" value="1"/>
</dbReference>
<dbReference type="Gene3D" id="3.50.50.60">
    <property type="entry name" value="FAD/NAD(P)-binding domain"/>
    <property type="match status" value="1"/>
</dbReference>
<dbReference type="PRINTS" id="PR00368">
    <property type="entry name" value="FADPNR"/>
</dbReference>
<keyword evidence="3" id="KW-1185">Reference proteome</keyword>
<dbReference type="InterPro" id="IPR036188">
    <property type="entry name" value="FAD/NAD-bd_sf"/>
</dbReference>
<dbReference type="PRINTS" id="PR00411">
    <property type="entry name" value="PNDRDTASEI"/>
</dbReference>
<evidence type="ECO:0000256" key="1">
    <source>
        <dbReference type="ARBA" id="ARBA00023002"/>
    </source>
</evidence>
<dbReference type="RefSeq" id="WP_344042636.1">
    <property type="nucleotide sequence ID" value="NZ_BAAAPB010000001.1"/>
</dbReference>
<accession>A0ABN2QFJ7</accession>
<sequence length="457" mass="47352">MSDLPVVVIGAGPQGLAAAAHLRERGLEPLVLESGDRPGAAVAEWGHVRLFSEWSELVDPAAARLLEPTGWEAPTSGYPTGAEWVEEYLAPLAKALGEKVRYDARVTGVSRKGRDRLVDADRGEQSFTVHLATAAGHETRIEARAVIDASGTWRKPNPAGADGLPALGEAANADLITYSVPDSQAPGRYAGKHTVLLGAGASSLNAIIELDRIAQAHPGTTITWVLRRGTTANTYGGGEADQLPQRGALGLRARAAVEAGRIQVVTGFRTARIRRASDGATDRAVVVSEDGRELAPADSVVVLTGFRPDLSFLSELRLDLDPTLEAPRKIAADIDPNIHSCGSVQATGARDLAHAQEPNLYLVGMKSYGRAPTFLAMTGYEQVRSIVAMLAGDVEAAERIELVLPDTGVCGGSGLYDDPEAASAGGCCGPAAPALLSIGGSASVEASSCGTSSGGCG</sequence>
<evidence type="ECO:0000313" key="3">
    <source>
        <dbReference type="Proteomes" id="UP001500571"/>
    </source>
</evidence>
<keyword evidence="1" id="KW-0560">Oxidoreductase</keyword>
<dbReference type="EMBL" id="BAAAPB010000001">
    <property type="protein sequence ID" value="GAA1951056.1"/>
    <property type="molecule type" value="Genomic_DNA"/>
</dbReference>
<proteinExistence type="predicted"/>
<dbReference type="InterPro" id="IPR050982">
    <property type="entry name" value="Auxin_biosynth/cation_transpt"/>
</dbReference>
<reference evidence="2 3" key="1">
    <citation type="journal article" date="2019" name="Int. J. Syst. Evol. Microbiol.">
        <title>The Global Catalogue of Microorganisms (GCM) 10K type strain sequencing project: providing services to taxonomists for standard genome sequencing and annotation.</title>
        <authorList>
            <consortium name="The Broad Institute Genomics Platform"/>
            <consortium name="The Broad Institute Genome Sequencing Center for Infectious Disease"/>
            <person name="Wu L."/>
            <person name="Ma J."/>
        </authorList>
    </citation>
    <scope>NUCLEOTIDE SEQUENCE [LARGE SCALE GENOMIC DNA]</scope>
    <source>
        <strain evidence="2 3">JCM 15309</strain>
    </source>
</reference>
<dbReference type="SUPFAM" id="SSF51905">
    <property type="entry name" value="FAD/NAD(P)-binding domain"/>
    <property type="match status" value="1"/>
</dbReference>
<comment type="caution">
    <text evidence="2">The sequence shown here is derived from an EMBL/GenBank/DDBJ whole genome shotgun (WGS) entry which is preliminary data.</text>
</comment>
<dbReference type="Pfam" id="PF13738">
    <property type="entry name" value="Pyr_redox_3"/>
    <property type="match status" value="1"/>
</dbReference>
<gene>
    <name evidence="2" type="ORF">GCM10009798_07970</name>
</gene>
<dbReference type="PANTHER" id="PTHR43539">
    <property type="entry name" value="FLAVIN-BINDING MONOOXYGENASE-LIKE PROTEIN (AFU_ORTHOLOGUE AFUA_4G09220)"/>
    <property type="match status" value="1"/>
</dbReference>
<name>A0ABN2QFJ7_9ACTN</name>